<name>K9HCF0_9PROT</name>
<keyword evidence="4" id="KW-0540">Nuclease</keyword>
<dbReference type="GO" id="GO:0016887">
    <property type="term" value="F:ATP hydrolysis activity"/>
    <property type="evidence" value="ECO:0007669"/>
    <property type="project" value="InterPro"/>
</dbReference>
<evidence type="ECO:0000313" key="5">
    <source>
        <dbReference type="Proteomes" id="UP000009881"/>
    </source>
</evidence>
<keyword evidence="4" id="KW-0269">Exonuclease</keyword>
<dbReference type="EMBL" id="ANHY01000017">
    <property type="protein sequence ID" value="EKV28203.1"/>
    <property type="molecule type" value="Genomic_DNA"/>
</dbReference>
<feature type="domain" description="Rad50/SbcC-type AAA" evidence="3">
    <location>
        <begin position="16"/>
        <end position="232"/>
    </location>
</feature>
<gene>
    <name evidence="4" type="ORF">C882_1204</name>
</gene>
<keyword evidence="5" id="KW-1185">Reference proteome</keyword>
<feature type="coiled-coil region" evidence="1">
    <location>
        <begin position="317"/>
        <end position="365"/>
    </location>
</feature>
<evidence type="ECO:0000313" key="4">
    <source>
        <dbReference type="EMBL" id="EKV28203.1"/>
    </source>
</evidence>
<dbReference type="Proteomes" id="UP000009881">
    <property type="component" value="Unassembled WGS sequence"/>
</dbReference>
<reference evidence="4 5" key="1">
    <citation type="journal article" date="2013" name="Genome Announc.">
        <title>Draft Genome Sequence of an Alphaproteobacterium, Caenispirillum salinarum AK4(T), Isolated from a Solar Saltern.</title>
        <authorList>
            <person name="Khatri I."/>
            <person name="Singh A."/>
            <person name="Korpole S."/>
            <person name="Pinnaka A.K."/>
            <person name="Subramanian S."/>
        </authorList>
    </citation>
    <scope>NUCLEOTIDE SEQUENCE [LARGE SCALE GENOMIC DNA]</scope>
    <source>
        <strain evidence="4 5">AK4</strain>
    </source>
</reference>
<dbReference type="AlphaFoldDB" id="K9HCF0"/>
<dbReference type="PANTHER" id="PTHR32114">
    <property type="entry name" value="ABC TRANSPORTER ABCH.3"/>
    <property type="match status" value="1"/>
</dbReference>
<organism evidence="4 5">
    <name type="scientific">Caenispirillum salinarum AK4</name>
    <dbReference type="NCBI Taxonomy" id="1238182"/>
    <lineage>
        <taxon>Bacteria</taxon>
        <taxon>Pseudomonadati</taxon>
        <taxon>Pseudomonadota</taxon>
        <taxon>Alphaproteobacteria</taxon>
        <taxon>Rhodospirillales</taxon>
        <taxon>Novispirillaceae</taxon>
        <taxon>Caenispirillum</taxon>
    </lineage>
</organism>
<dbReference type="GO" id="GO:0004527">
    <property type="term" value="F:exonuclease activity"/>
    <property type="evidence" value="ECO:0007669"/>
    <property type="project" value="UniProtKB-KW"/>
</dbReference>
<dbReference type="Pfam" id="PF13558">
    <property type="entry name" value="SbcC_Walker_B"/>
    <property type="match status" value="1"/>
</dbReference>
<feature type="coiled-coil region" evidence="1">
    <location>
        <begin position="536"/>
        <end position="605"/>
    </location>
</feature>
<dbReference type="SUPFAM" id="SSF52540">
    <property type="entry name" value="P-loop containing nucleoside triphosphate hydrolases"/>
    <property type="match status" value="1"/>
</dbReference>
<feature type="region of interest" description="Disordered" evidence="2">
    <location>
        <begin position="1014"/>
        <end position="1067"/>
    </location>
</feature>
<comment type="caution">
    <text evidence="4">The sequence shown here is derived from an EMBL/GenBank/DDBJ whole genome shotgun (WGS) entry which is preliminary data.</text>
</comment>
<dbReference type="InterPro" id="IPR038729">
    <property type="entry name" value="Rad50/SbcC_AAA"/>
</dbReference>
<feature type="coiled-coil region" evidence="1">
    <location>
        <begin position="637"/>
        <end position="793"/>
    </location>
</feature>
<keyword evidence="4" id="KW-0378">Hydrolase</keyword>
<protein>
    <submittedName>
        <fullName evidence="4">Exonuclease SbcC</fullName>
    </submittedName>
</protein>
<dbReference type="STRING" id="1238182.C882_1204"/>
<dbReference type="InterPro" id="IPR027417">
    <property type="entry name" value="P-loop_NTPase"/>
</dbReference>
<feature type="compositionally biased region" description="Basic and acidic residues" evidence="2">
    <location>
        <begin position="1045"/>
        <end position="1067"/>
    </location>
</feature>
<evidence type="ECO:0000256" key="2">
    <source>
        <dbReference type="SAM" id="MobiDB-lite"/>
    </source>
</evidence>
<keyword evidence="1" id="KW-0175">Coiled coil</keyword>
<dbReference type="eggNOG" id="COG0419">
    <property type="taxonomic scope" value="Bacteria"/>
</dbReference>
<proteinExistence type="predicted"/>
<dbReference type="GO" id="GO:0006302">
    <property type="term" value="P:double-strand break repair"/>
    <property type="evidence" value="ECO:0007669"/>
    <property type="project" value="InterPro"/>
</dbReference>
<dbReference type="RefSeq" id="WP_009541860.1">
    <property type="nucleotide sequence ID" value="NZ_ANHY01000017.1"/>
</dbReference>
<dbReference type="PANTHER" id="PTHR32114:SF2">
    <property type="entry name" value="ABC TRANSPORTER ABCH.3"/>
    <property type="match status" value="1"/>
</dbReference>
<evidence type="ECO:0000256" key="1">
    <source>
        <dbReference type="SAM" id="Coils"/>
    </source>
</evidence>
<dbReference type="PATRIC" id="fig|1238182.3.peg.3418"/>
<accession>K9HCF0</accession>
<dbReference type="OrthoDB" id="9795626at2"/>
<sequence>MRILAIRGRNLTALAGDFEVSFEDGPLSGAGLFAITGPTGAGKSTLLDALCVALYDRFPRLENAAKVAIGQTGVDEALHVTGTDPRTILRHGEAEGFAEVDFAGRDGGRYRARWQVRRARNKASGRLQNQEMSLTDLETGQQIGSTKTEVLGEIATRTGLTFEQFRRSVLLAQGDFDAFLKARPADRADLLELMTGTEIYGALSVAAFERHKREREALDALDAQRRALDLLTPEDREAAEQAARAAEAEARAARQALDGLRAQQTWYTEARTRREAVAAAEQALTDAEAAQADTAPKREDLATLRRLERLRPLVDEADRLTAEHERLSGEAGAAEIRCRDAEAARDAAQARGEQARNALDAAEKAFKDAGPDLDAAAALDSRIEGAEQHVSRCTATRDAAAARRKEAEDALSSRKAARAKAEATAQEAETWLSDHDHHRPLTEQVDRWIGEIEDWAEADSALSAAETQARELADRHAALTANHRKRAARLEETEAGIAEGEAALQPIAERLEALDPDALEHRRARAAARADAVAELARLAGLADDLAERKADHEARAEAARKRRAQADNALAEVDGKRGLLDQRLSEAQRALDLSEAAADEAAAKLRGLLVDGAPCPVCGSEDHPLAHSETALDTLAREQRERVEALRADMRTLNETQRAAESDKAAADAVLANCAEEERRLKRDVAQLAESWSDARERAHGLALPETAAEADHAALADQAAEAARAREAAEQDMAEAARLRGEADRRARHLGSLRLTRDQERDALSGLEKNLADAEARREAAEREAVRAAKARDSADIALADALAPLPDWRTEVRAGWQALAEQCRALADAFTDRRRALDDARQALGNLDADIRAAEADAANRRDALDTAQASLDEAAGEHERLRVERAGLFDGEPTASVRSRLNGARLAAQTDRDAAQKAAAEAAAECSAAVSARDTLRKRLTDTAEARDRALAGRDAALTEAGATLEEARAALAKGEDAVAALEAHLKEVDTAVTTARAVLDDRRRALDAHLQTPAPETPEEDLAAQADKRQQACDTAQETAARERARLAHDAGQRDRGRDLEDRMAEQRQVTGLWATMQDLIGSAKGDKFRRFAQSLTLDRLLGMANAHLADLTPRYVLQRAPGGELDLQVIDREMGDEVRGVGSLSGGERFLVSLALALGLASMSGERALVESLFIDEGFGALDSDSLDVAISALEALQATGRKVGVISHVQAMVDRIGVQVRVAKAGGGRSVVETVAA</sequence>
<evidence type="ECO:0000259" key="3">
    <source>
        <dbReference type="Pfam" id="PF13476"/>
    </source>
</evidence>
<feature type="coiled-coil region" evidence="1">
    <location>
        <begin position="236"/>
        <end position="263"/>
    </location>
</feature>
<dbReference type="Pfam" id="PF13476">
    <property type="entry name" value="AAA_23"/>
    <property type="match status" value="1"/>
</dbReference>
<feature type="coiled-coil region" evidence="1">
    <location>
        <begin position="840"/>
        <end position="888"/>
    </location>
</feature>
<dbReference type="Gene3D" id="3.40.50.300">
    <property type="entry name" value="P-loop containing nucleotide triphosphate hydrolases"/>
    <property type="match status" value="2"/>
</dbReference>